<dbReference type="EMBL" id="MT142506">
    <property type="protein sequence ID" value="QJA83222.1"/>
    <property type="molecule type" value="Genomic_DNA"/>
</dbReference>
<dbReference type="AlphaFoldDB" id="A0A6M3KMY9"/>
<reference evidence="1" key="1">
    <citation type="submission" date="2020-03" db="EMBL/GenBank/DDBJ databases">
        <title>The deep terrestrial virosphere.</title>
        <authorList>
            <person name="Holmfeldt K."/>
            <person name="Nilsson E."/>
            <person name="Simone D."/>
            <person name="Lopez-Fernandez M."/>
            <person name="Wu X."/>
            <person name="de Brujin I."/>
            <person name="Lundin D."/>
            <person name="Andersson A."/>
            <person name="Bertilsson S."/>
            <person name="Dopson M."/>
        </authorList>
    </citation>
    <scope>NUCLEOTIDE SEQUENCE</scope>
    <source>
        <strain evidence="1">MM415A00305</strain>
    </source>
</reference>
<accession>A0A6M3KMY9</accession>
<evidence type="ECO:0008006" key="2">
    <source>
        <dbReference type="Google" id="ProtNLM"/>
    </source>
</evidence>
<evidence type="ECO:0000313" key="1">
    <source>
        <dbReference type="EMBL" id="QJA83222.1"/>
    </source>
</evidence>
<sequence length="326" mass="35612">MPTGYPADYGNYFPADKSTYGSNTVPEIWRDEVLRYGMSKALFPQWVTYWEDLRGGPGETLYVPLMNSLAHAATTALTTGTGIPMQSQTSARLSVTVAEYGNGVELERINIDFSQPNMPAEAVKSLGDDWAWSMNHHAAATMFTSGHTFTAITGGNGTRDYVAGGAGRVDPTGSFHRDFLGEVRDIFVSNSNGQLVPPMEIPGYGAFYGFVAHPADTRGIKKDVTWENLQLYNADGRGIFQSRVGVLEDFVIFETNLGVTSGTALAFGADAFALAMATPMELFFYPDYMQDARRAQAWKWYSVFNYALALANVGTHAIKCFGTQTA</sequence>
<organism evidence="1">
    <name type="scientific">viral metagenome</name>
    <dbReference type="NCBI Taxonomy" id="1070528"/>
    <lineage>
        <taxon>unclassified sequences</taxon>
        <taxon>metagenomes</taxon>
        <taxon>organismal metagenomes</taxon>
    </lineage>
</organism>
<name>A0A6M3KMY9_9ZZZZ</name>
<gene>
    <name evidence="1" type="ORF">MM415A00305_0020</name>
</gene>
<protein>
    <recommendedName>
        <fullName evidence="2">Capsid protein</fullName>
    </recommendedName>
</protein>
<proteinExistence type="predicted"/>